<dbReference type="RefSeq" id="WP_074946868.1">
    <property type="nucleotide sequence ID" value="NZ_FOZU01000018.1"/>
</dbReference>
<dbReference type="PANTHER" id="PTHR30087:SF1">
    <property type="entry name" value="HYPOTHETICAL CYTOSOLIC PROTEIN"/>
    <property type="match status" value="1"/>
</dbReference>
<evidence type="ECO:0000313" key="2">
    <source>
        <dbReference type="Proteomes" id="UP000182827"/>
    </source>
</evidence>
<dbReference type="PANTHER" id="PTHR30087">
    <property type="entry name" value="INNER MEMBRANE PROTEIN"/>
    <property type="match status" value="1"/>
</dbReference>
<protein>
    <submittedName>
        <fullName evidence="1">Uncharacterized conserved protein YbbK, DUF523 family</fullName>
    </submittedName>
</protein>
<dbReference type="EMBL" id="FOZU01000018">
    <property type="protein sequence ID" value="SFT04611.1"/>
    <property type="molecule type" value="Genomic_DNA"/>
</dbReference>
<dbReference type="AlphaFoldDB" id="A0A1I6UT52"/>
<dbReference type="Proteomes" id="UP000182827">
    <property type="component" value="Unassembled WGS sequence"/>
</dbReference>
<proteinExistence type="predicted"/>
<dbReference type="Pfam" id="PF04463">
    <property type="entry name" value="2-thiour_desulf"/>
    <property type="match status" value="1"/>
</dbReference>
<keyword evidence="2" id="KW-1185">Reference proteome</keyword>
<evidence type="ECO:0000313" key="1">
    <source>
        <dbReference type="EMBL" id="SFT04611.1"/>
    </source>
</evidence>
<gene>
    <name evidence="1" type="ORF">SAMN05444586_101836</name>
</gene>
<name>A0A1I6UT52_9GAMM</name>
<reference evidence="2" key="1">
    <citation type="submission" date="2016-10" db="EMBL/GenBank/DDBJ databases">
        <authorList>
            <person name="Varghese N."/>
            <person name="Submissions S."/>
        </authorList>
    </citation>
    <scope>NUCLEOTIDE SEQUENCE [LARGE SCALE GENOMIC DNA]</scope>
    <source>
        <strain evidence="2">ANC 5076</strain>
    </source>
</reference>
<organism evidence="1 2">
    <name type="scientific">Acinetobacter bohemicus</name>
    <dbReference type="NCBI Taxonomy" id="1435036"/>
    <lineage>
        <taxon>Bacteria</taxon>
        <taxon>Pseudomonadati</taxon>
        <taxon>Pseudomonadota</taxon>
        <taxon>Gammaproteobacteria</taxon>
        <taxon>Moraxellales</taxon>
        <taxon>Moraxellaceae</taxon>
        <taxon>Acinetobacter</taxon>
    </lineage>
</organism>
<accession>A0A1I6UT52</accession>
<dbReference type="InterPro" id="IPR007553">
    <property type="entry name" value="2-thiour_desulf"/>
</dbReference>
<sequence>MYLISACLAGQPVRYDGKSYVYEQIQQLIQLKQVITACPEVLAGLPIPRKPAEILGGTGEDVLAGRAQVIDLDGVDVTHAFIEGAYKTLTLAQQHHVSTVVLKENSPSCGSRFIYDGTFSNQKVNAMGVTTALLRQYGFNVISEAAFFELLNPSD</sequence>